<dbReference type="GO" id="GO:0016779">
    <property type="term" value="F:nucleotidyltransferase activity"/>
    <property type="evidence" value="ECO:0007669"/>
    <property type="project" value="TreeGrafter"/>
</dbReference>
<name>E3GZQ7_ROTDC</name>
<evidence type="ECO:0000259" key="2">
    <source>
        <dbReference type="Pfam" id="PF12804"/>
    </source>
</evidence>
<proteinExistence type="predicted"/>
<dbReference type="EMBL" id="CP002280">
    <property type="protein sequence ID" value="ADP39792.1"/>
    <property type="molecule type" value="Genomic_DNA"/>
</dbReference>
<accession>E3GZQ7</accession>
<dbReference type="PANTHER" id="PTHR19136:SF81">
    <property type="entry name" value="MOLYBDENUM COFACTOR GUANYLYLTRANSFERASE"/>
    <property type="match status" value="1"/>
</dbReference>
<dbReference type="Gene3D" id="3.90.550.10">
    <property type="entry name" value="Spore Coat Polysaccharide Biosynthesis Protein SpsA, Chain A"/>
    <property type="match status" value="1"/>
</dbReference>
<organism evidence="3 4">
    <name type="scientific">Rothia dentocariosa (strain ATCC 17931 / CDC X599 / XDIA)</name>
    <dbReference type="NCBI Taxonomy" id="762948"/>
    <lineage>
        <taxon>Bacteria</taxon>
        <taxon>Bacillati</taxon>
        <taxon>Actinomycetota</taxon>
        <taxon>Actinomycetes</taxon>
        <taxon>Micrococcales</taxon>
        <taxon>Micrococcaceae</taxon>
        <taxon>Rothia</taxon>
    </lineage>
</organism>
<evidence type="ECO:0000256" key="1">
    <source>
        <dbReference type="ARBA" id="ARBA00022679"/>
    </source>
</evidence>
<evidence type="ECO:0000313" key="3">
    <source>
        <dbReference type="EMBL" id="ADP39792.1"/>
    </source>
</evidence>
<gene>
    <name evidence="3" type="ordered locus">HMPREF0733_10334</name>
</gene>
<dbReference type="SUPFAM" id="SSF53448">
    <property type="entry name" value="Nucleotide-diphospho-sugar transferases"/>
    <property type="match status" value="1"/>
</dbReference>
<dbReference type="AlphaFoldDB" id="E3GZQ7"/>
<protein>
    <recommendedName>
        <fullName evidence="2">MobA-like NTP transferase domain-containing protein</fullName>
    </recommendedName>
</protein>
<dbReference type="HOGENOM" id="CLU_055597_1_1_11"/>
<dbReference type="KEGG" id="rdn:HMPREF0733_10334"/>
<sequence length="266" mass="28554">MNSDLWAVVRFWRLLHVFRQDAHHATLAAIIPEGLTSVHTPHDPLRAPDNGTRTQHSVTRAAQIPAFCAIIVAGGKSSRLNHTPKAGLSNGSQTLLERALDAAGQAQQRVVVGPGTLPVPSDTLHTREDPPYSGPAAALHAGLEKIAAAYAAREKAPPAWCLILGVDTPQIAPAVQKLLAHTIDASTETLGYWGVAGGIFQPLIGIYRFAPLREAFAEGSTNASVRSFVKRLAPVAVELDPAHTADVDTWEQAHELGYSTPRWLDY</sequence>
<feature type="domain" description="MobA-like NTP transferase" evidence="2">
    <location>
        <begin position="69"/>
        <end position="233"/>
    </location>
</feature>
<dbReference type="eggNOG" id="COG0746">
    <property type="taxonomic scope" value="Bacteria"/>
</dbReference>
<keyword evidence="1" id="KW-0808">Transferase</keyword>
<dbReference type="InterPro" id="IPR025877">
    <property type="entry name" value="MobA-like_NTP_Trfase"/>
</dbReference>
<dbReference type="PANTHER" id="PTHR19136">
    <property type="entry name" value="MOLYBDENUM COFACTOR GUANYLYLTRANSFERASE"/>
    <property type="match status" value="1"/>
</dbReference>
<evidence type="ECO:0000313" key="4">
    <source>
        <dbReference type="Proteomes" id="UP000000387"/>
    </source>
</evidence>
<dbReference type="InterPro" id="IPR029044">
    <property type="entry name" value="Nucleotide-diphossugar_trans"/>
</dbReference>
<dbReference type="Proteomes" id="UP000000387">
    <property type="component" value="Chromosome"/>
</dbReference>
<dbReference type="Pfam" id="PF12804">
    <property type="entry name" value="NTP_transf_3"/>
    <property type="match status" value="1"/>
</dbReference>
<reference evidence="4" key="1">
    <citation type="submission" date="2010-10" db="EMBL/GenBank/DDBJ databases">
        <title>The complete genome of Rothia dentocariosa ATCC 17931.</title>
        <authorList>
            <person name="Muzny D."/>
            <person name="Qin X."/>
            <person name="Buhay C."/>
            <person name="Dugan-Rocha S."/>
            <person name="Ding Y."/>
            <person name="Chen G."/>
            <person name="Hawes A."/>
            <person name="Holder M."/>
            <person name="Jhangiani S."/>
            <person name="Johnson A."/>
            <person name="Khan Z."/>
            <person name="Li Z."/>
            <person name="Liu W."/>
            <person name="Liu X."/>
            <person name="Perez L."/>
            <person name="Shen H."/>
            <person name="Wang Q."/>
            <person name="Watt J."/>
            <person name="Xi L."/>
            <person name="Xin Y."/>
            <person name="Zhou J."/>
            <person name="Deng J."/>
            <person name="Jiang H."/>
            <person name="Liu Y."/>
            <person name="Qu J."/>
            <person name="Song X.-Z."/>
            <person name="Zhang L."/>
            <person name="Villasana D."/>
            <person name="Johnson A."/>
            <person name="Liu J."/>
            <person name="Liyanage D."/>
            <person name="Lorensuhewa L."/>
            <person name="Robinson T."/>
            <person name="Song A."/>
            <person name="Song B.-B."/>
            <person name="Dinh H."/>
            <person name="Thornton R."/>
            <person name="Coyle M."/>
            <person name="Francisco L."/>
            <person name="Jackson L."/>
            <person name="Javaid M."/>
            <person name="Korchina V."/>
            <person name="Kovar C."/>
            <person name="Mata R."/>
            <person name="Mathew T."/>
            <person name="Ngo R."/>
            <person name="Nguyen L."/>
            <person name="Nguyen N."/>
            <person name="Okwuonu G."/>
            <person name="Ongeri F."/>
            <person name="Pham C."/>
            <person name="Simmons D."/>
            <person name="Wilczek-Boney K."/>
            <person name="Hale W."/>
            <person name="Jakkamsetti A."/>
            <person name="Pham P."/>
            <person name="Ruth R."/>
            <person name="San Lucas F."/>
            <person name="Warren J."/>
            <person name="Zhang J."/>
            <person name="Zhao Z."/>
            <person name="Zhou C."/>
            <person name="Zhu D."/>
            <person name="Lee S."/>
            <person name="Bess C."/>
            <person name="Blankenburg K."/>
            <person name="Forbes L."/>
            <person name="Fu Q."/>
            <person name="Gubbala S."/>
            <person name="Hirani K."/>
            <person name="Jayaseelan J.C."/>
            <person name="Lara F."/>
            <person name="Munidasa M."/>
            <person name="Palculict T."/>
            <person name="Patil S."/>
            <person name="Pu L.-L."/>
            <person name="Saada N."/>
            <person name="Tang L."/>
            <person name="Weissenberger G."/>
            <person name="Zhu Y."/>
            <person name="Hemphill L."/>
            <person name="Shang Y."/>
            <person name="Youmans B."/>
            <person name="Ayvaz T."/>
            <person name="Ross M."/>
            <person name="Santibanez J."/>
            <person name="Aqrawi P."/>
            <person name="Gross S."/>
            <person name="Joshi V."/>
            <person name="Fowler G."/>
            <person name="Nazareth L."/>
            <person name="Reid J."/>
            <person name="Worley K."/>
            <person name="Petrosino J."/>
            <person name="Highlander S."/>
            <person name="Gibbs R."/>
        </authorList>
    </citation>
    <scope>NUCLEOTIDE SEQUENCE [LARGE SCALE GENOMIC DNA]</scope>
    <source>
        <strain evidence="4">ATCC 17931 / CDC X599 / XDIA</strain>
    </source>
</reference>